<organism evidence="2 3">
    <name type="scientific">Hymenobacter jeongseonensis</name>
    <dbReference type="NCBI Taxonomy" id="2791027"/>
    <lineage>
        <taxon>Bacteria</taxon>
        <taxon>Pseudomonadati</taxon>
        <taxon>Bacteroidota</taxon>
        <taxon>Cytophagia</taxon>
        <taxon>Cytophagales</taxon>
        <taxon>Hymenobacteraceae</taxon>
        <taxon>Hymenobacter</taxon>
    </lineage>
</organism>
<dbReference type="Proteomes" id="UP000597617">
    <property type="component" value="Unassembled WGS sequence"/>
</dbReference>
<evidence type="ECO:0000313" key="2">
    <source>
        <dbReference type="EMBL" id="MBF9237443.1"/>
    </source>
</evidence>
<protein>
    <recommendedName>
        <fullName evidence="4">Portal protein</fullName>
    </recommendedName>
</protein>
<feature type="region of interest" description="Disordered" evidence="1">
    <location>
        <begin position="425"/>
        <end position="452"/>
    </location>
</feature>
<evidence type="ECO:0000256" key="1">
    <source>
        <dbReference type="SAM" id="MobiDB-lite"/>
    </source>
</evidence>
<accession>A0ABS0IHP6</accession>
<comment type="caution">
    <text evidence="2">The sequence shown here is derived from an EMBL/GenBank/DDBJ whole genome shotgun (WGS) entry which is preliminary data.</text>
</comment>
<dbReference type="EMBL" id="JADQDQ010000003">
    <property type="protein sequence ID" value="MBF9237443.1"/>
    <property type="molecule type" value="Genomic_DNA"/>
</dbReference>
<keyword evidence="3" id="KW-1185">Reference proteome</keyword>
<evidence type="ECO:0008006" key="4">
    <source>
        <dbReference type="Google" id="ProtNLM"/>
    </source>
</evidence>
<reference evidence="2 3" key="1">
    <citation type="submission" date="2020-11" db="EMBL/GenBank/DDBJ databases">
        <authorList>
            <person name="Kim M.K."/>
        </authorList>
    </citation>
    <scope>NUCLEOTIDE SEQUENCE [LARGE SCALE GENOMIC DNA]</scope>
    <source>
        <strain evidence="2 3">BT683</strain>
    </source>
</reference>
<dbReference type="RefSeq" id="WP_196281815.1">
    <property type="nucleotide sequence ID" value="NZ_JADQDQ010000003.1"/>
</dbReference>
<sequence>MSKKYKFNHPIQAAKPAPIDTFQVNLAEVKLPEVDNNQLRASKDDWAQYGDNNLFPDYLMKSVKKSTRHSAFISLRENLIKGGGISYSNDVKEFMENLDEEGQTIEELFEDIANDLAIQETFAVFVRYNADRTRIIHLDFQDASKVRPKKELDDMGKVQGYYVSGDWSDVKRYKPEYFPKFNPFPRDASGNLVAPKHTKELFFYHKRANGQPYLPEISYGSCLNYVQMEYETSKYGLNAMLNGFFASAIMTITASMTPEQKRAYHQSIQRTLVGSENASKLIVNIQESDSKVTVTPLNGGDSTPMLKALTDMAEVAICTAHRAQPVLAGIASQGSTLGSDGKLIKVSQELYFNNVITHLQKPVLAFLKKVLKFNQVEKYDLSIESLNLVSEDCPEWVETDLIKPLDVALKYGWKKENVRDELLTLPSAPTAAPSPAADAPMDSPYPASDDLD</sequence>
<gene>
    <name evidence="2" type="ORF">I2I05_08535</name>
</gene>
<name>A0ABS0IHP6_9BACT</name>
<feature type="compositionally biased region" description="Low complexity" evidence="1">
    <location>
        <begin position="426"/>
        <end position="452"/>
    </location>
</feature>
<evidence type="ECO:0000313" key="3">
    <source>
        <dbReference type="Proteomes" id="UP000597617"/>
    </source>
</evidence>
<proteinExistence type="predicted"/>